<proteinExistence type="predicted"/>
<organism evidence="4 5">
    <name type="scientific">Nocardioides caeni</name>
    <dbReference type="NCBI Taxonomy" id="574700"/>
    <lineage>
        <taxon>Bacteria</taxon>
        <taxon>Bacillati</taxon>
        <taxon>Actinomycetota</taxon>
        <taxon>Actinomycetes</taxon>
        <taxon>Propionibacteriales</taxon>
        <taxon>Nocardioidaceae</taxon>
        <taxon>Nocardioides</taxon>
    </lineage>
</organism>
<comment type="caution">
    <text evidence="4">The sequence shown here is derived from an EMBL/GenBank/DDBJ whole genome shotgun (WGS) entry which is preliminary data.</text>
</comment>
<dbReference type="AlphaFoldDB" id="A0A4S8N3G0"/>
<feature type="domain" description="Tetracycline repressor TetR C-terminal" evidence="3">
    <location>
        <begin position="64"/>
        <end position="131"/>
    </location>
</feature>
<dbReference type="Proteomes" id="UP000307087">
    <property type="component" value="Unassembled WGS sequence"/>
</dbReference>
<dbReference type="GO" id="GO:0045892">
    <property type="term" value="P:negative regulation of DNA-templated transcription"/>
    <property type="evidence" value="ECO:0007669"/>
    <property type="project" value="InterPro"/>
</dbReference>
<sequence length="138" mass="14823">MELLVERRVLAHEADHPPYVTRRAPQVVTGDRDLGLDDIAMDQAVALLDGIGATAARSRHAVVAAERQSGQSELEWWEANAEALGEAMGGREFPLASRVGQAAGELYQAASDPDRQFRFALDTVIAGLTVRLAGDQAT</sequence>
<reference evidence="4 5" key="1">
    <citation type="journal article" date="2009" name="Int. J. Syst. Evol. Microbiol.">
        <title>Nocardioides caeni sp. nov., isolated from wastewater.</title>
        <authorList>
            <person name="Yoon J.H."/>
            <person name="Kang S.J."/>
            <person name="Park S."/>
            <person name="Kim W."/>
            <person name="Oh T.K."/>
        </authorList>
    </citation>
    <scope>NUCLEOTIDE SEQUENCE [LARGE SCALE GENOMIC DNA]</scope>
    <source>
        <strain evidence="4 5">DSM 23134</strain>
    </source>
</reference>
<gene>
    <name evidence="4" type="ORF">E9934_14805</name>
</gene>
<evidence type="ECO:0000256" key="1">
    <source>
        <dbReference type="ARBA" id="ARBA00023015"/>
    </source>
</evidence>
<dbReference type="Pfam" id="PF02909">
    <property type="entry name" value="TetR_C_1"/>
    <property type="match status" value="1"/>
</dbReference>
<accession>A0A4S8N3G0</accession>
<dbReference type="InterPro" id="IPR036271">
    <property type="entry name" value="Tet_transcr_reg_TetR-rel_C_sf"/>
</dbReference>
<dbReference type="SUPFAM" id="SSF48498">
    <property type="entry name" value="Tetracyclin repressor-like, C-terminal domain"/>
    <property type="match status" value="1"/>
</dbReference>
<keyword evidence="2" id="KW-0804">Transcription</keyword>
<evidence type="ECO:0000313" key="4">
    <source>
        <dbReference type="EMBL" id="THV10082.1"/>
    </source>
</evidence>
<dbReference type="Gene3D" id="1.10.357.10">
    <property type="entry name" value="Tetracycline Repressor, domain 2"/>
    <property type="match status" value="1"/>
</dbReference>
<keyword evidence="1" id="KW-0805">Transcription regulation</keyword>
<evidence type="ECO:0000256" key="2">
    <source>
        <dbReference type="ARBA" id="ARBA00023163"/>
    </source>
</evidence>
<dbReference type="EMBL" id="STGW01000011">
    <property type="protein sequence ID" value="THV10082.1"/>
    <property type="molecule type" value="Genomic_DNA"/>
</dbReference>
<evidence type="ECO:0000313" key="5">
    <source>
        <dbReference type="Proteomes" id="UP000307087"/>
    </source>
</evidence>
<keyword evidence="5" id="KW-1185">Reference proteome</keyword>
<protein>
    <recommendedName>
        <fullName evidence="3">Tetracycline repressor TetR C-terminal domain-containing protein</fullName>
    </recommendedName>
</protein>
<dbReference type="RefSeq" id="WP_136563675.1">
    <property type="nucleotide sequence ID" value="NZ_BAABLS010000006.1"/>
</dbReference>
<name>A0A4S8N3G0_9ACTN</name>
<dbReference type="InterPro" id="IPR004111">
    <property type="entry name" value="Repressor_TetR_C"/>
</dbReference>
<evidence type="ECO:0000259" key="3">
    <source>
        <dbReference type="Pfam" id="PF02909"/>
    </source>
</evidence>
<dbReference type="OrthoDB" id="2570341at2"/>